<sequence>MAEGLLDGSGGLERHKINQLPDTAYYIPDFISEDEEGILLSKITSVPAPRWTQLSRRRLQTWPSVLSKSNTLLASPLPDWLESPIASRFRDLCIFAESPHKSPNHVLINEYQPGQGIMPHEDGSAYYPIVATVSLAAPIILDIYDKRPNDLPAPELPSVEKEAVRGQIAPRFRILQERRSLLITTGTLYSDFLHGIAEKTSDEDLGPDTICNWGNLGDSQLFGTGKYERQTRISLTYRDVLKVSKLGNSLRFLSK</sequence>
<organism evidence="9 10">
    <name type="scientific">Trichophyton rubrum</name>
    <name type="common">Athlete's foot fungus</name>
    <name type="synonym">Epidermophyton rubrum</name>
    <dbReference type="NCBI Taxonomy" id="5551"/>
    <lineage>
        <taxon>Eukaryota</taxon>
        <taxon>Fungi</taxon>
        <taxon>Dikarya</taxon>
        <taxon>Ascomycota</taxon>
        <taxon>Pezizomycotina</taxon>
        <taxon>Eurotiomycetes</taxon>
        <taxon>Eurotiomycetidae</taxon>
        <taxon>Onygenales</taxon>
        <taxon>Arthrodermataceae</taxon>
        <taxon>Trichophyton</taxon>
    </lineage>
</organism>
<comment type="similarity">
    <text evidence="2">Belongs to the alkB family.</text>
</comment>
<evidence type="ECO:0000256" key="7">
    <source>
        <dbReference type="ARBA" id="ARBA00023242"/>
    </source>
</evidence>
<keyword evidence="7" id="KW-0539">Nucleus</keyword>
<feature type="domain" description="Fe2OG dioxygenase" evidence="8">
    <location>
        <begin position="102"/>
        <end position="241"/>
    </location>
</feature>
<name>A0A178EVZ1_TRIRU</name>
<dbReference type="InterPro" id="IPR037151">
    <property type="entry name" value="AlkB-like_sf"/>
</dbReference>
<evidence type="ECO:0000256" key="5">
    <source>
        <dbReference type="ARBA" id="ARBA00023002"/>
    </source>
</evidence>
<comment type="subcellular location">
    <subcellularLocation>
        <location evidence="1">Nucleus</location>
    </subcellularLocation>
</comment>
<evidence type="ECO:0000259" key="8">
    <source>
        <dbReference type="PROSITE" id="PS51471"/>
    </source>
</evidence>
<dbReference type="PROSITE" id="PS51471">
    <property type="entry name" value="FE2OG_OXY"/>
    <property type="match status" value="1"/>
</dbReference>
<dbReference type="InterPro" id="IPR027450">
    <property type="entry name" value="AlkB-like"/>
</dbReference>
<dbReference type="VEuPathDB" id="FungiDB:TERG_00443"/>
<dbReference type="Pfam" id="PF13532">
    <property type="entry name" value="2OG-FeII_Oxy_2"/>
    <property type="match status" value="1"/>
</dbReference>
<keyword evidence="3" id="KW-0479">Metal-binding</keyword>
<dbReference type="SUPFAM" id="SSF51197">
    <property type="entry name" value="Clavaminate synthase-like"/>
    <property type="match status" value="1"/>
</dbReference>
<dbReference type="PANTHER" id="PTHR46030">
    <property type="entry name" value="ALPHA-KETOGLUTARATE-DEPENDENT DIOXYGENASE ALKB HOMOLOG 6"/>
    <property type="match status" value="1"/>
</dbReference>
<evidence type="ECO:0000256" key="2">
    <source>
        <dbReference type="ARBA" id="ARBA00007879"/>
    </source>
</evidence>
<dbReference type="Gene3D" id="2.60.120.590">
    <property type="entry name" value="Alpha-ketoglutarate-dependent dioxygenase AlkB-like"/>
    <property type="match status" value="1"/>
</dbReference>
<comment type="caution">
    <text evidence="9">The sequence shown here is derived from an EMBL/GenBank/DDBJ whole genome shotgun (WGS) entry which is preliminary data.</text>
</comment>
<evidence type="ECO:0000256" key="1">
    <source>
        <dbReference type="ARBA" id="ARBA00004123"/>
    </source>
</evidence>
<evidence type="ECO:0000256" key="6">
    <source>
        <dbReference type="ARBA" id="ARBA00023004"/>
    </source>
</evidence>
<dbReference type="PANTHER" id="PTHR46030:SF1">
    <property type="entry name" value="ALPHA-KETOGLUTARATE-DEPENDENT DIOXYGENASE ALKB HOMOLOG 6"/>
    <property type="match status" value="1"/>
</dbReference>
<evidence type="ECO:0000313" key="10">
    <source>
        <dbReference type="Proteomes" id="UP000243015"/>
    </source>
</evidence>
<evidence type="ECO:0000256" key="4">
    <source>
        <dbReference type="ARBA" id="ARBA00022964"/>
    </source>
</evidence>
<keyword evidence="4" id="KW-0223">Dioxygenase</keyword>
<dbReference type="InterPro" id="IPR005123">
    <property type="entry name" value="Oxoglu/Fe-dep_dioxygenase_dom"/>
</dbReference>
<reference evidence="9 10" key="1">
    <citation type="submission" date="2016-05" db="EMBL/GenBank/DDBJ databases">
        <title>Genome sequencing of Trichophyton rubrum CMCC(F)T1i isolated from hair.</title>
        <authorList>
            <person name="Zhan P."/>
            <person name="Tao Y."/>
            <person name="Liu W."/>
        </authorList>
    </citation>
    <scope>NUCLEOTIDE SEQUENCE [LARGE SCALE GENOMIC DNA]</scope>
    <source>
        <strain evidence="10">CMCC(F)T1i</strain>
    </source>
</reference>
<proteinExistence type="inferred from homology"/>
<dbReference type="AlphaFoldDB" id="A0A178EVZ1"/>
<dbReference type="GO" id="GO:0046872">
    <property type="term" value="F:metal ion binding"/>
    <property type="evidence" value="ECO:0007669"/>
    <property type="project" value="UniProtKB-KW"/>
</dbReference>
<dbReference type="EMBL" id="LHPM01000018">
    <property type="protein sequence ID" value="OAL63457.1"/>
    <property type="molecule type" value="Genomic_DNA"/>
</dbReference>
<keyword evidence="6" id="KW-0408">Iron</keyword>
<dbReference type="OrthoDB" id="412814at2759"/>
<dbReference type="GO" id="GO:0005634">
    <property type="term" value="C:nucleus"/>
    <property type="evidence" value="ECO:0007669"/>
    <property type="project" value="UniProtKB-SubCell"/>
</dbReference>
<dbReference type="Proteomes" id="UP000243015">
    <property type="component" value="Unassembled WGS sequence"/>
</dbReference>
<gene>
    <name evidence="9" type="ORF">A7C99_5852</name>
</gene>
<accession>A0A178EVZ1</accession>
<dbReference type="InterPro" id="IPR032862">
    <property type="entry name" value="ALKBH6"/>
</dbReference>
<protein>
    <recommendedName>
        <fullName evidence="8">Fe2OG dioxygenase domain-containing protein</fullName>
    </recommendedName>
</protein>
<evidence type="ECO:0000256" key="3">
    <source>
        <dbReference type="ARBA" id="ARBA00022723"/>
    </source>
</evidence>
<evidence type="ECO:0000313" key="9">
    <source>
        <dbReference type="EMBL" id="OAL63457.1"/>
    </source>
</evidence>
<dbReference type="GO" id="GO:0051213">
    <property type="term" value="F:dioxygenase activity"/>
    <property type="evidence" value="ECO:0007669"/>
    <property type="project" value="UniProtKB-KW"/>
</dbReference>
<keyword evidence="5" id="KW-0560">Oxidoreductase</keyword>